<dbReference type="RefSeq" id="WP_271149257.1">
    <property type="nucleotide sequence ID" value="NZ_CP115859.1"/>
</dbReference>
<keyword evidence="2" id="KW-1185">Reference proteome</keyword>
<evidence type="ECO:0000313" key="2">
    <source>
        <dbReference type="Proteomes" id="UP001210978"/>
    </source>
</evidence>
<proteinExistence type="predicted"/>
<evidence type="ECO:0000313" key="1">
    <source>
        <dbReference type="EMBL" id="WBV60950.1"/>
    </source>
</evidence>
<accession>A0ABY7QMR9</accession>
<dbReference type="Pfam" id="PF13174">
    <property type="entry name" value="TPR_6"/>
    <property type="match status" value="1"/>
</dbReference>
<dbReference type="InterPro" id="IPR019734">
    <property type="entry name" value="TPR_rpt"/>
</dbReference>
<dbReference type="SMART" id="SM00028">
    <property type="entry name" value="TPR"/>
    <property type="match status" value="3"/>
</dbReference>
<gene>
    <name evidence="1" type="ORF">PFY12_02235</name>
</gene>
<dbReference type="Gene3D" id="1.25.40.10">
    <property type="entry name" value="Tetratricopeptide repeat domain"/>
    <property type="match status" value="2"/>
</dbReference>
<protein>
    <recommendedName>
        <fullName evidence="3">Tetratricopeptide repeat protein</fullName>
    </recommendedName>
</protein>
<organism evidence="1 2">
    <name type="scientific">Chryseobacterium camelliae</name>
    <dbReference type="NCBI Taxonomy" id="1265445"/>
    <lineage>
        <taxon>Bacteria</taxon>
        <taxon>Pseudomonadati</taxon>
        <taxon>Bacteroidota</taxon>
        <taxon>Flavobacteriia</taxon>
        <taxon>Flavobacteriales</taxon>
        <taxon>Weeksellaceae</taxon>
        <taxon>Chryseobacterium group</taxon>
        <taxon>Chryseobacterium</taxon>
    </lineage>
</organism>
<dbReference type="InterPro" id="IPR011990">
    <property type="entry name" value="TPR-like_helical_dom_sf"/>
</dbReference>
<dbReference type="PROSITE" id="PS51257">
    <property type="entry name" value="PROKAR_LIPOPROTEIN"/>
    <property type="match status" value="1"/>
</dbReference>
<dbReference type="Proteomes" id="UP001210978">
    <property type="component" value="Chromosome"/>
</dbReference>
<evidence type="ECO:0008006" key="3">
    <source>
        <dbReference type="Google" id="ProtNLM"/>
    </source>
</evidence>
<name>A0ABY7QMR9_9FLAO</name>
<dbReference type="SUPFAM" id="SSF48452">
    <property type="entry name" value="TPR-like"/>
    <property type="match status" value="1"/>
</dbReference>
<sequence length="199" mass="23283">MKKIYILILSLIIVFSCKEKLTEEQIIINQNKKAIDSLTYIRNNLHPEYLKTGNSELIANEIIKNSLSVLEIDTKNLEALKDLAHFNFELKNYKDAVHYYTILIDLKDDTNNRYVTPYYLQRGLAKYHLKDFNGAIEDLQQYKNENTDKRTVGYTEACYYLGICYKNINDQSNACDNFRTYAENVATDEAWNLIAEYCN</sequence>
<dbReference type="EMBL" id="CP115859">
    <property type="protein sequence ID" value="WBV60950.1"/>
    <property type="molecule type" value="Genomic_DNA"/>
</dbReference>
<reference evidence="1 2" key="1">
    <citation type="submission" date="2023-01" db="EMBL/GenBank/DDBJ databases">
        <title>Complete genome of Chryseobacterium camelliae VAN22-5A.</title>
        <authorList>
            <person name="Zong G."/>
            <person name="Cao G."/>
        </authorList>
    </citation>
    <scope>NUCLEOTIDE SEQUENCE [LARGE SCALE GENOMIC DNA]</scope>
    <source>
        <strain evidence="1 2">VAN22-5A</strain>
    </source>
</reference>